<protein>
    <submittedName>
        <fullName evidence="1">Uncharacterized protein</fullName>
    </submittedName>
</protein>
<sequence length="219" mass="24803">MDDYGEKDRLSSLDIEYKKAVQETMELIEEARKTLDSDWLSTFSAGSPLGNITLWRILFESSVAGLRLDLISKKHGEAIKLGVGLLEESRHATAVCLLVDKYLNELHAKISLLLSDGNRVLLDFVAMHRTVAEITYMLGDVFTTGGAGMKDLRDETSAPGSSSRVRNEETEMDIILNFPWDKHNVPPTEEFDRTKKFDPDMMILCDPIVIHRYNDHFIL</sequence>
<reference evidence="1" key="1">
    <citation type="submission" date="2022-03" db="EMBL/GenBank/DDBJ databases">
        <title>A functionally conserved STORR gene fusion in Papaver species that diverged 16.8 million years ago.</title>
        <authorList>
            <person name="Catania T."/>
        </authorList>
    </citation>
    <scope>NUCLEOTIDE SEQUENCE</scope>
    <source>
        <strain evidence="1">S-191538</strain>
    </source>
</reference>
<gene>
    <name evidence="1" type="ORF">MKW94_018133</name>
</gene>
<comment type="caution">
    <text evidence="1">The sequence shown here is derived from an EMBL/GenBank/DDBJ whole genome shotgun (WGS) entry which is preliminary data.</text>
</comment>
<dbReference type="AlphaFoldDB" id="A0AA41W0B9"/>
<dbReference type="Proteomes" id="UP001177140">
    <property type="component" value="Unassembled WGS sequence"/>
</dbReference>
<name>A0AA41W0B9_PAPNU</name>
<dbReference type="EMBL" id="JAJJMA010329020">
    <property type="protein sequence ID" value="MCL7050539.1"/>
    <property type="molecule type" value="Genomic_DNA"/>
</dbReference>
<evidence type="ECO:0000313" key="2">
    <source>
        <dbReference type="Proteomes" id="UP001177140"/>
    </source>
</evidence>
<keyword evidence="2" id="KW-1185">Reference proteome</keyword>
<proteinExistence type="predicted"/>
<evidence type="ECO:0000313" key="1">
    <source>
        <dbReference type="EMBL" id="MCL7050539.1"/>
    </source>
</evidence>
<accession>A0AA41W0B9</accession>
<organism evidence="1 2">
    <name type="scientific">Papaver nudicaule</name>
    <name type="common">Iceland poppy</name>
    <dbReference type="NCBI Taxonomy" id="74823"/>
    <lineage>
        <taxon>Eukaryota</taxon>
        <taxon>Viridiplantae</taxon>
        <taxon>Streptophyta</taxon>
        <taxon>Embryophyta</taxon>
        <taxon>Tracheophyta</taxon>
        <taxon>Spermatophyta</taxon>
        <taxon>Magnoliopsida</taxon>
        <taxon>Ranunculales</taxon>
        <taxon>Papaveraceae</taxon>
        <taxon>Papaveroideae</taxon>
        <taxon>Papaver</taxon>
    </lineage>
</organism>